<comment type="caution">
    <text evidence="3">The sequence shown here is derived from an EMBL/GenBank/DDBJ whole genome shotgun (WGS) entry which is preliminary data.</text>
</comment>
<dbReference type="InterPro" id="IPR003837">
    <property type="entry name" value="GatC"/>
</dbReference>
<gene>
    <name evidence="3" type="ORF">ACJ73_04313</name>
</gene>
<dbReference type="GO" id="GO:0005739">
    <property type="term" value="C:mitochondrion"/>
    <property type="evidence" value="ECO:0007669"/>
    <property type="project" value="TreeGrafter"/>
</dbReference>
<dbReference type="EMBL" id="LGTZ01000585">
    <property type="protein sequence ID" value="OJD24326.1"/>
    <property type="molecule type" value="Genomic_DNA"/>
</dbReference>
<dbReference type="VEuPathDB" id="FungiDB:ACJ73_04313"/>
<dbReference type="GO" id="GO:0070681">
    <property type="term" value="P:glutaminyl-tRNAGln biosynthesis via transamidation"/>
    <property type="evidence" value="ECO:0007669"/>
    <property type="project" value="TreeGrafter"/>
</dbReference>
<dbReference type="GO" id="GO:0032543">
    <property type="term" value="P:mitochondrial translation"/>
    <property type="evidence" value="ECO:0007669"/>
    <property type="project" value="TreeGrafter"/>
</dbReference>
<evidence type="ECO:0000313" key="4">
    <source>
        <dbReference type="Proteomes" id="UP000242791"/>
    </source>
</evidence>
<keyword evidence="4" id="KW-1185">Reference proteome</keyword>
<accession>A0A1J9Q6G7</accession>
<name>A0A1J9Q6G7_9EURO</name>
<dbReference type="Proteomes" id="UP000242791">
    <property type="component" value="Unassembled WGS sequence"/>
</dbReference>
<feature type="region of interest" description="Disordered" evidence="1">
    <location>
        <begin position="24"/>
        <end position="45"/>
    </location>
</feature>
<sequence>MALNRIWSARPLLRTIHRTTQCVGARSIQQNPPSATGSTEDPASILSKPSWSVKSLLPQRTSFPQTRTISSKQLHNLLRLSALPPPSSAEEEAEMLKILESQIHFVKEVQSIDTTGVTPLRSIRDETEEAQEENRINLKTLDASLKQERYVGRSRRIHRTRPKRLNNPDGEVWDGDPLKPASKTMGRYFVVQSS</sequence>
<dbReference type="Pfam" id="PF20978">
    <property type="entry name" value="Gta3"/>
    <property type="match status" value="1"/>
</dbReference>
<protein>
    <recommendedName>
        <fullName evidence="2">Glutamyl-tRNA amidotransferase complex subunit Gta3 domain-containing protein</fullName>
    </recommendedName>
</protein>
<feature type="domain" description="Glutamyl-tRNA amidotransferase complex subunit Gta3" evidence="2">
    <location>
        <begin position="67"/>
        <end position="120"/>
    </location>
</feature>
<reference evidence="3 4" key="1">
    <citation type="submission" date="2015-08" db="EMBL/GenBank/DDBJ databases">
        <title>Emmonsia species relationships and genome sequence.</title>
        <authorList>
            <person name="Cuomo C.A."/>
            <person name="Schwartz I.S."/>
            <person name="Kenyon C."/>
            <person name="De Hoog G.S."/>
            <person name="Govender N.P."/>
            <person name="Botha A."/>
            <person name="Moreno L."/>
            <person name="De Vries M."/>
            <person name="Munoz J.F."/>
            <person name="Stielow J.B."/>
        </authorList>
    </citation>
    <scope>NUCLEOTIDE SEQUENCE [LARGE SCALE GENOMIC DNA]</scope>
    <source>
        <strain evidence="3 4">EI222</strain>
    </source>
</reference>
<dbReference type="GO" id="GO:0030956">
    <property type="term" value="C:glutamyl-tRNA(Gln) amidotransferase complex"/>
    <property type="evidence" value="ECO:0007669"/>
    <property type="project" value="TreeGrafter"/>
</dbReference>
<organism evidence="3 4">
    <name type="scientific">Blastomyces percursus</name>
    <dbReference type="NCBI Taxonomy" id="1658174"/>
    <lineage>
        <taxon>Eukaryota</taxon>
        <taxon>Fungi</taxon>
        <taxon>Dikarya</taxon>
        <taxon>Ascomycota</taxon>
        <taxon>Pezizomycotina</taxon>
        <taxon>Eurotiomycetes</taxon>
        <taxon>Eurotiomycetidae</taxon>
        <taxon>Onygenales</taxon>
        <taxon>Ajellomycetaceae</taxon>
        <taxon>Blastomyces</taxon>
    </lineage>
</organism>
<evidence type="ECO:0000313" key="3">
    <source>
        <dbReference type="EMBL" id="OJD24326.1"/>
    </source>
</evidence>
<dbReference type="GO" id="GO:0006450">
    <property type="term" value="P:regulation of translational fidelity"/>
    <property type="evidence" value="ECO:0007669"/>
    <property type="project" value="InterPro"/>
</dbReference>
<evidence type="ECO:0000259" key="2">
    <source>
        <dbReference type="Pfam" id="PF20978"/>
    </source>
</evidence>
<dbReference type="AlphaFoldDB" id="A0A1J9Q6G7"/>
<proteinExistence type="predicted"/>
<dbReference type="InterPro" id="IPR049545">
    <property type="entry name" value="Gta3_dom"/>
</dbReference>
<dbReference type="PANTHER" id="PTHR15004:SF0">
    <property type="entry name" value="GLUTAMYL-TRNA(GLN) AMIDOTRANSFERASE SUBUNIT C, MITOCHONDRIAL"/>
    <property type="match status" value="1"/>
</dbReference>
<evidence type="ECO:0000256" key="1">
    <source>
        <dbReference type="SAM" id="MobiDB-lite"/>
    </source>
</evidence>
<dbReference type="OrthoDB" id="5522061at2759"/>
<dbReference type="PANTHER" id="PTHR15004">
    <property type="entry name" value="GLUTAMYL-TRNA(GLN) AMIDOTRANSFERASE SUBUNIT C, MITOCHONDRIAL"/>
    <property type="match status" value="1"/>
</dbReference>